<evidence type="ECO:0000313" key="1">
    <source>
        <dbReference type="EMBL" id="TSK38366.1"/>
    </source>
</evidence>
<keyword evidence="2" id="KW-1185">Reference proteome</keyword>
<sequence>MVTPSQLPGVCHPQHAPPARPWYVHDITLQEVPNSPEFCPNAGGRDLFQNYPCLPPHMPLKSSPSAPGSFAMSDLRRNAKDGGFFKMENMVSGWKED</sequence>
<gene>
    <name evidence="1" type="ORF">Baya_2782</name>
</gene>
<comment type="caution">
    <text evidence="1">The sequence shown here is derived from an EMBL/GenBank/DDBJ whole genome shotgun (WGS) entry which is preliminary data.</text>
</comment>
<proteinExistence type="predicted"/>
<dbReference type="Proteomes" id="UP000319801">
    <property type="component" value="Unassembled WGS sequence"/>
</dbReference>
<dbReference type="EMBL" id="VCAZ01000011">
    <property type="protein sequence ID" value="TSK38366.1"/>
    <property type="molecule type" value="Genomic_DNA"/>
</dbReference>
<reference evidence="1 2" key="1">
    <citation type="journal article" date="2019" name="Genome Biol. Evol.">
        <title>Whole-Genome Sequencing of the Giant Devil Catfish, Bagarius yarrelli.</title>
        <authorList>
            <person name="Jiang W."/>
            <person name="Lv Y."/>
            <person name="Cheng L."/>
            <person name="Yang K."/>
            <person name="Chao B."/>
            <person name="Wang X."/>
            <person name="Li Y."/>
            <person name="Pan X."/>
            <person name="You X."/>
            <person name="Zhang Y."/>
            <person name="Yang J."/>
            <person name="Li J."/>
            <person name="Zhang X."/>
            <person name="Liu S."/>
            <person name="Sun C."/>
            <person name="Yang J."/>
            <person name="Shi Q."/>
        </authorList>
    </citation>
    <scope>NUCLEOTIDE SEQUENCE [LARGE SCALE GENOMIC DNA]</scope>
    <source>
        <strain evidence="1">JWS20170419001</strain>
        <tissue evidence="1">Muscle</tissue>
    </source>
</reference>
<evidence type="ECO:0000313" key="2">
    <source>
        <dbReference type="Proteomes" id="UP000319801"/>
    </source>
</evidence>
<dbReference type="OrthoDB" id="8933103at2759"/>
<name>A0A556TQJ0_BAGYA</name>
<dbReference type="AlphaFoldDB" id="A0A556TQJ0"/>
<protein>
    <submittedName>
        <fullName evidence="1">Uncharacterized protein</fullName>
    </submittedName>
</protein>
<organism evidence="1 2">
    <name type="scientific">Bagarius yarrelli</name>
    <name type="common">Goonch</name>
    <name type="synonym">Bagrus yarrelli</name>
    <dbReference type="NCBI Taxonomy" id="175774"/>
    <lineage>
        <taxon>Eukaryota</taxon>
        <taxon>Metazoa</taxon>
        <taxon>Chordata</taxon>
        <taxon>Craniata</taxon>
        <taxon>Vertebrata</taxon>
        <taxon>Euteleostomi</taxon>
        <taxon>Actinopterygii</taxon>
        <taxon>Neopterygii</taxon>
        <taxon>Teleostei</taxon>
        <taxon>Ostariophysi</taxon>
        <taxon>Siluriformes</taxon>
        <taxon>Sisoridae</taxon>
        <taxon>Sisorinae</taxon>
        <taxon>Bagarius</taxon>
    </lineage>
</organism>
<accession>A0A556TQJ0</accession>